<dbReference type="Gene3D" id="3.20.20.450">
    <property type="entry name" value="EAL domain"/>
    <property type="match status" value="2"/>
</dbReference>
<dbReference type="AlphaFoldDB" id="A0A848CKE2"/>
<dbReference type="PANTHER" id="PTHR33121:SF71">
    <property type="entry name" value="OXYGEN SENSOR PROTEIN DOSP"/>
    <property type="match status" value="1"/>
</dbReference>
<dbReference type="GO" id="GO:0071111">
    <property type="term" value="F:cyclic-guanylate-specific phosphodiesterase activity"/>
    <property type="evidence" value="ECO:0007669"/>
    <property type="project" value="InterPro"/>
</dbReference>
<dbReference type="InterPro" id="IPR001633">
    <property type="entry name" value="EAL_dom"/>
</dbReference>
<evidence type="ECO:0000313" key="3">
    <source>
        <dbReference type="Proteomes" id="UP000580130"/>
    </source>
</evidence>
<dbReference type="PROSITE" id="PS50883">
    <property type="entry name" value="EAL"/>
    <property type="match status" value="1"/>
</dbReference>
<comment type="caution">
    <text evidence="2">The sequence shown here is derived from an EMBL/GenBank/DDBJ whole genome shotgun (WGS) entry which is preliminary data.</text>
</comment>
<proteinExistence type="predicted"/>
<dbReference type="InterPro" id="IPR050706">
    <property type="entry name" value="Cyclic-di-GMP_PDE-like"/>
</dbReference>
<dbReference type="SUPFAM" id="SSF141868">
    <property type="entry name" value="EAL domain-like"/>
    <property type="match status" value="1"/>
</dbReference>
<accession>A0A848CKE2</accession>
<sequence length="235" mass="27389">MDDFGSVYSSLNVLKDANVDYLKLDMKFMQIDAKNKGKGIQILKSMNCNYGQGFYFHRPMSVEAAEELIQTIPIENFRAAHEQVSRIRNVCESLPDSPEMWKLGDNIFRILLDHMLLLSRFNLITGGMETIKRDSSLAGFGIEYETDYQTYMSRLLDEQLVHPDDADEFRSIMTLDQLRLRMFHEKGSVIYRFRRKFKAGYFWTSLELFPDTECSKENPWVVMVIHESPSVNPDL</sequence>
<protein>
    <recommendedName>
        <fullName evidence="1">EAL domain-containing protein</fullName>
    </recommendedName>
</protein>
<organism evidence="2 3">
    <name type="scientific">Dorea formicigenerans</name>
    <dbReference type="NCBI Taxonomy" id="39486"/>
    <lineage>
        <taxon>Bacteria</taxon>
        <taxon>Bacillati</taxon>
        <taxon>Bacillota</taxon>
        <taxon>Clostridia</taxon>
        <taxon>Lachnospirales</taxon>
        <taxon>Lachnospiraceae</taxon>
        <taxon>Dorea</taxon>
    </lineage>
</organism>
<dbReference type="Proteomes" id="UP000580130">
    <property type="component" value="Unassembled WGS sequence"/>
</dbReference>
<dbReference type="InterPro" id="IPR035919">
    <property type="entry name" value="EAL_sf"/>
</dbReference>
<name>A0A848CKE2_9FIRM</name>
<feature type="domain" description="EAL" evidence="1">
    <location>
        <begin position="1"/>
        <end position="109"/>
    </location>
</feature>
<evidence type="ECO:0000259" key="1">
    <source>
        <dbReference type="PROSITE" id="PS50883"/>
    </source>
</evidence>
<gene>
    <name evidence="2" type="ORF">HF855_08715</name>
</gene>
<evidence type="ECO:0000313" key="2">
    <source>
        <dbReference type="EMBL" id="NME57499.1"/>
    </source>
</evidence>
<reference evidence="2 3" key="1">
    <citation type="submission" date="2020-04" db="EMBL/GenBank/DDBJ databases">
        <authorList>
            <person name="Hitch T.C.A."/>
            <person name="Wylensek D."/>
            <person name="Clavel T."/>
        </authorList>
    </citation>
    <scope>NUCLEOTIDE SEQUENCE [LARGE SCALE GENOMIC DNA]</scope>
    <source>
        <strain evidence="2 3">BSM-383-APC-5F</strain>
    </source>
</reference>
<dbReference type="PANTHER" id="PTHR33121">
    <property type="entry name" value="CYCLIC DI-GMP PHOSPHODIESTERASE PDEF"/>
    <property type="match status" value="1"/>
</dbReference>
<dbReference type="EMBL" id="JABAFX010000019">
    <property type="protein sequence ID" value="NME57499.1"/>
    <property type="molecule type" value="Genomic_DNA"/>
</dbReference>